<keyword evidence="4" id="KW-1185">Reference proteome</keyword>
<dbReference type="PANTHER" id="PTHR36516:SF2">
    <property type="entry name" value="DOMON DOMAIN-CONTAINING PROTEIN"/>
    <property type="match status" value="1"/>
</dbReference>
<sequence>MKMFSSQISILILATIGVVASQTCNFQKSAVKANWKIVNGALQIQYQNNRITNNQWTAVGFGPGMSNLNVIVFMVQNGQITTRTGRTTVYGPPVFDNQNNINVSMVNHSGSTLNALVSVPLNFNGMNVQNCQTWNVSLKLWDFDYQLLLDLYFETYLRHKFETEKQLNRFNFDCKRAMFL</sequence>
<gene>
    <name evidence="3" type="ORF">L5515_010639</name>
</gene>
<evidence type="ECO:0000313" key="3">
    <source>
        <dbReference type="EMBL" id="UMM27279.1"/>
    </source>
</evidence>
<dbReference type="EMBL" id="CP092623">
    <property type="protein sequence ID" value="UMM27279.1"/>
    <property type="molecule type" value="Genomic_DNA"/>
</dbReference>
<organism evidence="3 4">
    <name type="scientific">Caenorhabditis briggsae</name>
    <dbReference type="NCBI Taxonomy" id="6238"/>
    <lineage>
        <taxon>Eukaryota</taxon>
        <taxon>Metazoa</taxon>
        <taxon>Ecdysozoa</taxon>
        <taxon>Nematoda</taxon>
        <taxon>Chromadorea</taxon>
        <taxon>Rhabditida</taxon>
        <taxon>Rhabditina</taxon>
        <taxon>Rhabditomorpha</taxon>
        <taxon>Rhabditoidea</taxon>
        <taxon>Rhabditidae</taxon>
        <taxon>Peloderinae</taxon>
        <taxon>Caenorhabditis</taxon>
    </lineage>
</organism>
<accession>A0AAE9ET81</accession>
<dbReference type="AlphaFoldDB" id="A0AAE9ET81"/>
<keyword evidence="1" id="KW-0732">Signal</keyword>
<feature type="domain" description="DOMON" evidence="2">
    <location>
        <begin position="29"/>
        <end position="141"/>
    </location>
</feature>
<dbReference type="Gene3D" id="2.60.40.1210">
    <property type="entry name" value="Cellobiose dehydrogenase, cytochrome domain"/>
    <property type="match status" value="1"/>
</dbReference>
<dbReference type="PANTHER" id="PTHR36516">
    <property type="entry name" value="PROTEIN CBG04168-RELATED"/>
    <property type="match status" value="1"/>
</dbReference>
<dbReference type="PROSITE" id="PS50836">
    <property type="entry name" value="DOMON"/>
    <property type="match status" value="1"/>
</dbReference>
<dbReference type="Pfam" id="PF03351">
    <property type="entry name" value="DOMON"/>
    <property type="match status" value="1"/>
</dbReference>
<evidence type="ECO:0000259" key="2">
    <source>
        <dbReference type="PROSITE" id="PS50836"/>
    </source>
</evidence>
<dbReference type="InterPro" id="IPR005018">
    <property type="entry name" value="DOMON_domain"/>
</dbReference>
<dbReference type="SUPFAM" id="SSF49344">
    <property type="entry name" value="CBD9-like"/>
    <property type="match status" value="1"/>
</dbReference>
<dbReference type="Proteomes" id="UP000829354">
    <property type="component" value="Chromosome IV"/>
</dbReference>
<evidence type="ECO:0000313" key="4">
    <source>
        <dbReference type="Proteomes" id="UP000829354"/>
    </source>
</evidence>
<feature type="signal peptide" evidence="1">
    <location>
        <begin position="1"/>
        <end position="20"/>
    </location>
</feature>
<reference evidence="3 4" key="1">
    <citation type="submission" date="2022-04" db="EMBL/GenBank/DDBJ databases">
        <title>Chromosome-level reference genomes for two strains of Caenorhabditis briggsae: an improved platform for comparative genomics.</title>
        <authorList>
            <person name="Stevens L."/>
            <person name="Andersen E."/>
        </authorList>
    </citation>
    <scope>NUCLEOTIDE SEQUENCE [LARGE SCALE GENOMIC DNA]</scope>
    <source>
        <strain evidence="3">VX34</strain>
        <tissue evidence="3">Whole-organism</tissue>
    </source>
</reference>
<feature type="chain" id="PRO_5042220769" description="DOMON domain-containing protein" evidence="1">
    <location>
        <begin position="21"/>
        <end position="180"/>
    </location>
</feature>
<protein>
    <recommendedName>
        <fullName evidence="2">DOMON domain-containing protein</fullName>
    </recommendedName>
</protein>
<dbReference type="SMART" id="SM00664">
    <property type="entry name" value="DoH"/>
    <property type="match status" value="1"/>
</dbReference>
<evidence type="ECO:0000256" key="1">
    <source>
        <dbReference type="SAM" id="SignalP"/>
    </source>
</evidence>
<name>A0AAE9ET81_CAEBR</name>
<proteinExistence type="predicted"/>